<feature type="region of interest" description="Disordered" evidence="1">
    <location>
        <begin position="1"/>
        <end position="137"/>
    </location>
</feature>
<dbReference type="HOGENOM" id="CLU_1862510_0_0_11"/>
<proteinExistence type="predicted"/>
<accession>A0A066YV38</accession>
<reference evidence="2 3" key="1">
    <citation type="submission" date="2014-05" db="EMBL/GenBank/DDBJ databases">
        <title>Draft Genome Sequence of Kitasatospora cheerisanensis KCTC 2395.</title>
        <authorList>
            <person name="Nam D.H."/>
        </authorList>
    </citation>
    <scope>NUCLEOTIDE SEQUENCE [LARGE SCALE GENOMIC DNA]</scope>
    <source>
        <strain evidence="2 3">KCTC 2395</strain>
    </source>
</reference>
<protein>
    <submittedName>
        <fullName evidence="2">Uncharacterized protein</fullName>
    </submittedName>
</protein>
<feature type="compositionally biased region" description="Basic residues" evidence="1">
    <location>
        <begin position="61"/>
        <end position="73"/>
    </location>
</feature>
<dbReference type="AlphaFoldDB" id="A0A066YV38"/>
<sequence>MSVLTVERENSSPAADRSKARWVTGRARSAETPASARPLARPERITPRTAIMPTTEPIRANRPRAVRRSRRARNTGDPFAPGADGGDGLVRLARAGREPLLEGRGTGRGDRCPSHHWVHPKTTCSGQREAVGGSCRR</sequence>
<dbReference type="Proteomes" id="UP000027178">
    <property type="component" value="Unassembled WGS sequence"/>
</dbReference>
<dbReference type="EMBL" id="JNBY01000131">
    <property type="protein sequence ID" value="KDN81780.1"/>
    <property type="molecule type" value="Genomic_DNA"/>
</dbReference>
<evidence type="ECO:0000256" key="1">
    <source>
        <dbReference type="SAM" id="MobiDB-lite"/>
    </source>
</evidence>
<feature type="compositionally biased region" description="Basic and acidic residues" evidence="1">
    <location>
        <begin position="1"/>
        <end position="10"/>
    </location>
</feature>
<feature type="compositionally biased region" description="Basic and acidic residues" evidence="1">
    <location>
        <begin position="95"/>
        <end position="113"/>
    </location>
</feature>
<evidence type="ECO:0000313" key="2">
    <source>
        <dbReference type="EMBL" id="KDN81780.1"/>
    </source>
</evidence>
<name>A0A066YV38_9ACTN</name>
<evidence type="ECO:0000313" key="3">
    <source>
        <dbReference type="Proteomes" id="UP000027178"/>
    </source>
</evidence>
<gene>
    <name evidence="2" type="ORF">KCH_65000</name>
</gene>
<keyword evidence="3" id="KW-1185">Reference proteome</keyword>
<comment type="caution">
    <text evidence="2">The sequence shown here is derived from an EMBL/GenBank/DDBJ whole genome shotgun (WGS) entry which is preliminary data.</text>
</comment>
<organism evidence="2 3">
    <name type="scientific">Kitasatospora cheerisanensis KCTC 2395</name>
    <dbReference type="NCBI Taxonomy" id="1348663"/>
    <lineage>
        <taxon>Bacteria</taxon>
        <taxon>Bacillati</taxon>
        <taxon>Actinomycetota</taxon>
        <taxon>Actinomycetes</taxon>
        <taxon>Kitasatosporales</taxon>
        <taxon>Streptomycetaceae</taxon>
        <taxon>Kitasatospora</taxon>
    </lineage>
</organism>